<dbReference type="InterPro" id="IPR033425">
    <property type="entry name" value="MASE3"/>
</dbReference>
<dbReference type="InterPro" id="IPR003594">
    <property type="entry name" value="HATPase_dom"/>
</dbReference>
<evidence type="ECO:0000256" key="2">
    <source>
        <dbReference type="ARBA" id="ARBA00012438"/>
    </source>
</evidence>
<sequence>MNNTNPKHYAAAQAAAAVKVHSPGTTNTDTPTMPSFPVWLLALPLAACLPPLLSGWGISLASVTEIPPIQAVNGAQVISNGLFFHTLLEAMGAVTATILLAVALSHYNIRRDTAVPLLALALAAGGSADAVHALLAAAIPTAPPNPAPILLTATIARATGAVALLLATAVILLARPRRLIFGTPGVLVIWVLVSIAVYALTDWMVSGGQPAGSPLVHASPGVIFLACLPLTWRLYQQRRDFFTATITIAVTLNTLLEVCLNLGSEQLFDHYFNAVHGLKITGFALPLAGLLLDWQALGKCQRQQLSADPNYIESESDHRFRAFTEQLPVGVLLVDTDGVIVSVNRGARELFGYQEEQLVGENVDKLVPVNIRHRHQALRNGYQYDPKPRRMAADVDYLTGVRSDGTEVPLEIGLGPIRLNGRTHTLVSVLDISERKQLLDDLKQKNTVLQESEQRLRAITEQLPVGVLLVDTGGAIVSTNHSARELFAYGEQQLEGENVDKLVPGSIRHRHRVLREGYQYDPKPRRMAADEDVLTGVRSDGIEVPLEIGLGPTMLDGRPHTVVSVMDISERKRLLDDLTDKNILMDQTIEKLTQSNEQLERFAFICSHDLQEPVRMVHSFSQLLEQRLTDHLEDKEREYLKFITDGAQRARNMISDVLMFCRLDQPVDSRKSVSLAEVCQQVYNTLHVSLEESRGKFTWSDELPTVTAVPSQLFQLLLNLVGNGLKFNRSDTPTVSLNSSLEDNFCRIEIHDNGIGIKPQYQQKIFQIFERLNAKKEYPGTGIGLAICKKIAEQHEARLLLESEEGEGSTFVLLWPLYQATKTEAFSN</sequence>
<feature type="coiled-coil region" evidence="6">
    <location>
        <begin position="435"/>
        <end position="462"/>
    </location>
</feature>
<dbReference type="InterPro" id="IPR000014">
    <property type="entry name" value="PAS"/>
</dbReference>
<dbReference type="CDD" id="cd00082">
    <property type="entry name" value="HisKA"/>
    <property type="match status" value="1"/>
</dbReference>
<dbReference type="SUPFAM" id="SSF55785">
    <property type="entry name" value="PYP-like sensor domain (PAS domain)"/>
    <property type="match status" value="2"/>
</dbReference>
<dbReference type="InterPro" id="IPR035965">
    <property type="entry name" value="PAS-like_dom_sf"/>
</dbReference>
<keyword evidence="7" id="KW-0812">Transmembrane</keyword>
<dbReference type="EC" id="2.7.13.3" evidence="2"/>
<keyword evidence="11" id="KW-1185">Reference proteome</keyword>
<dbReference type="PANTHER" id="PTHR43304">
    <property type="entry name" value="PHYTOCHROME-LIKE PROTEIN CPH1"/>
    <property type="match status" value="1"/>
</dbReference>
<dbReference type="Gene3D" id="1.10.287.130">
    <property type="match status" value="1"/>
</dbReference>
<dbReference type="InterPro" id="IPR004358">
    <property type="entry name" value="Sig_transdc_His_kin-like_C"/>
</dbReference>
<evidence type="ECO:0000256" key="7">
    <source>
        <dbReference type="SAM" id="Phobius"/>
    </source>
</evidence>
<dbReference type="InterPro" id="IPR052162">
    <property type="entry name" value="Sensor_kinase/Photoreceptor"/>
</dbReference>
<keyword evidence="4" id="KW-0808">Transferase</keyword>
<dbReference type="SUPFAM" id="SSF47384">
    <property type="entry name" value="Homodimeric domain of signal transducing histidine kinase"/>
    <property type="match status" value="1"/>
</dbReference>
<evidence type="ECO:0000259" key="9">
    <source>
        <dbReference type="PROSITE" id="PS50112"/>
    </source>
</evidence>
<dbReference type="Gene3D" id="3.30.450.20">
    <property type="entry name" value="PAS domain"/>
    <property type="match status" value="2"/>
</dbReference>
<evidence type="ECO:0000256" key="1">
    <source>
        <dbReference type="ARBA" id="ARBA00000085"/>
    </source>
</evidence>
<dbReference type="InterPro" id="IPR005467">
    <property type="entry name" value="His_kinase_dom"/>
</dbReference>
<dbReference type="PANTHER" id="PTHR43304:SF1">
    <property type="entry name" value="PAC DOMAIN-CONTAINING PROTEIN"/>
    <property type="match status" value="1"/>
</dbReference>
<dbReference type="SMART" id="SM00387">
    <property type="entry name" value="HATPase_c"/>
    <property type="match status" value="1"/>
</dbReference>
<dbReference type="CDD" id="cd00130">
    <property type="entry name" value="PAS"/>
    <property type="match status" value="2"/>
</dbReference>
<dbReference type="AlphaFoldDB" id="A0A545TSG5"/>
<dbReference type="Pfam" id="PF02518">
    <property type="entry name" value="HATPase_c"/>
    <property type="match status" value="1"/>
</dbReference>
<keyword evidence="7" id="KW-1133">Transmembrane helix</keyword>
<keyword evidence="6" id="KW-0175">Coiled coil</keyword>
<feature type="transmembrane region" description="Helical" evidence="7">
    <location>
        <begin position="215"/>
        <end position="235"/>
    </location>
</feature>
<dbReference type="Pfam" id="PF00512">
    <property type="entry name" value="HisKA"/>
    <property type="match status" value="1"/>
</dbReference>
<feature type="transmembrane region" description="Helical" evidence="7">
    <location>
        <begin position="179"/>
        <end position="200"/>
    </location>
</feature>
<keyword evidence="7" id="KW-0472">Membrane</keyword>
<reference evidence="10 11" key="1">
    <citation type="submission" date="2019-06" db="EMBL/GenBank/DDBJ databases">
        <title>Whole genome sequence for Cellvibrionaceae sp. R142.</title>
        <authorList>
            <person name="Wang G."/>
        </authorList>
    </citation>
    <scope>NUCLEOTIDE SEQUENCE [LARGE SCALE GENOMIC DNA]</scope>
    <source>
        <strain evidence="10 11">R142</strain>
    </source>
</reference>
<protein>
    <recommendedName>
        <fullName evidence="2">histidine kinase</fullName>
        <ecNumber evidence="2">2.7.13.3</ecNumber>
    </recommendedName>
</protein>
<dbReference type="GO" id="GO:0000155">
    <property type="term" value="F:phosphorelay sensor kinase activity"/>
    <property type="evidence" value="ECO:0007669"/>
    <property type="project" value="InterPro"/>
</dbReference>
<dbReference type="InterPro" id="IPR013767">
    <property type="entry name" value="PAS_fold"/>
</dbReference>
<evidence type="ECO:0000313" key="11">
    <source>
        <dbReference type="Proteomes" id="UP000319732"/>
    </source>
</evidence>
<feature type="transmembrane region" description="Helical" evidence="7">
    <location>
        <begin position="38"/>
        <end position="62"/>
    </location>
</feature>
<feature type="transmembrane region" description="Helical" evidence="7">
    <location>
        <begin position="82"/>
        <end position="105"/>
    </location>
</feature>
<comment type="caution">
    <text evidence="10">The sequence shown here is derived from an EMBL/GenBank/DDBJ whole genome shotgun (WGS) entry which is preliminary data.</text>
</comment>
<evidence type="ECO:0000256" key="4">
    <source>
        <dbReference type="ARBA" id="ARBA00022679"/>
    </source>
</evidence>
<evidence type="ECO:0000256" key="6">
    <source>
        <dbReference type="SAM" id="Coils"/>
    </source>
</evidence>
<feature type="transmembrane region" description="Helical" evidence="7">
    <location>
        <begin position="242"/>
        <end position="264"/>
    </location>
</feature>
<dbReference type="InterPro" id="IPR003661">
    <property type="entry name" value="HisK_dim/P_dom"/>
</dbReference>
<proteinExistence type="predicted"/>
<comment type="catalytic activity">
    <reaction evidence="1">
        <text>ATP + protein L-histidine = ADP + protein N-phospho-L-histidine.</text>
        <dbReference type="EC" id="2.7.13.3"/>
    </reaction>
</comment>
<evidence type="ECO:0000256" key="5">
    <source>
        <dbReference type="ARBA" id="ARBA00022777"/>
    </source>
</evidence>
<dbReference type="GO" id="GO:0006355">
    <property type="term" value="P:regulation of DNA-templated transcription"/>
    <property type="evidence" value="ECO:0007669"/>
    <property type="project" value="InterPro"/>
</dbReference>
<feature type="transmembrane region" description="Helical" evidence="7">
    <location>
        <begin position="149"/>
        <end position="172"/>
    </location>
</feature>
<accession>A0A545TSG5</accession>
<dbReference type="NCBIfam" id="TIGR00229">
    <property type="entry name" value="sensory_box"/>
    <property type="match status" value="2"/>
</dbReference>
<dbReference type="Pfam" id="PF13426">
    <property type="entry name" value="PAS_9"/>
    <property type="match status" value="1"/>
</dbReference>
<evidence type="ECO:0000259" key="8">
    <source>
        <dbReference type="PROSITE" id="PS50109"/>
    </source>
</evidence>
<name>A0A545TSG5_9GAMM</name>
<evidence type="ECO:0000313" key="10">
    <source>
        <dbReference type="EMBL" id="TQV80155.1"/>
    </source>
</evidence>
<dbReference type="EMBL" id="VHSG01000010">
    <property type="protein sequence ID" value="TQV80155.1"/>
    <property type="molecule type" value="Genomic_DNA"/>
</dbReference>
<feature type="transmembrane region" description="Helical" evidence="7">
    <location>
        <begin position="117"/>
        <end position="137"/>
    </location>
</feature>
<dbReference type="InterPro" id="IPR036890">
    <property type="entry name" value="HATPase_C_sf"/>
</dbReference>
<evidence type="ECO:0000256" key="3">
    <source>
        <dbReference type="ARBA" id="ARBA00022553"/>
    </source>
</evidence>
<dbReference type="SMART" id="SM00091">
    <property type="entry name" value="PAS"/>
    <property type="match status" value="2"/>
</dbReference>
<dbReference type="SMART" id="SM00388">
    <property type="entry name" value="HisKA"/>
    <property type="match status" value="1"/>
</dbReference>
<dbReference type="Proteomes" id="UP000319732">
    <property type="component" value="Unassembled WGS sequence"/>
</dbReference>
<keyword evidence="5" id="KW-0418">Kinase</keyword>
<dbReference type="PROSITE" id="PS50109">
    <property type="entry name" value="HIS_KIN"/>
    <property type="match status" value="1"/>
</dbReference>
<feature type="domain" description="PAS" evidence="9">
    <location>
        <begin position="316"/>
        <end position="385"/>
    </location>
</feature>
<feature type="domain" description="PAS" evidence="9">
    <location>
        <begin position="452"/>
        <end position="521"/>
    </location>
</feature>
<dbReference type="OrthoDB" id="9808408at2"/>
<keyword evidence="3" id="KW-0597">Phosphoprotein</keyword>
<gene>
    <name evidence="10" type="ORF">FKG94_10835</name>
</gene>
<dbReference type="SUPFAM" id="SSF55874">
    <property type="entry name" value="ATPase domain of HSP90 chaperone/DNA topoisomerase II/histidine kinase"/>
    <property type="match status" value="1"/>
</dbReference>
<dbReference type="PRINTS" id="PR00344">
    <property type="entry name" value="BCTRLSENSOR"/>
</dbReference>
<dbReference type="PROSITE" id="PS50112">
    <property type="entry name" value="PAS"/>
    <property type="match status" value="2"/>
</dbReference>
<dbReference type="RefSeq" id="WP_142904254.1">
    <property type="nucleotide sequence ID" value="NZ_ML660092.1"/>
</dbReference>
<dbReference type="InterPro" id="IPR036097">
    <property type="entry name" value="HisK_dim/P_sf"/>
</dbReference>
<dbReference type="Pfam" id="PF00989">
    <property type="entry name" value="PAS"/>
    <property type="match status" value="1"/>
</dbReference>
<dbReference type="Gene3D" id="3.30.565.10">
    <property type="entry name" value="Histidine kinase-like ATPase, C-terminal domain"/>
    <property type="match status" value="1"/>
</dbReference>
<organism evidence="10 11">
    <name type="scientific">Exilibacterium tricleocarpae</name>
    <dbReference type="NCBI Taxonomy" id="2591008"/>
    <lineage>
        <taxon>Bacteria</taxon>
        <taxon>Pseudomonadati</taxon>
        <taxon>Pseudomonadota</taxon>
        <taxon>Gammaproteobacteria</taxon>
        <taxon>Cellvibrionales</taxon>
        <taxon>Cellvibrionaceae</taxon>
        <taxon>Exilibacterium</taxon>
    </lineage>
</organism>
<feature type="domain" description="Histidine kinase" evidence="8">
    <location>
        <begin position="605"/>
        <end position="819"/>
    </location>
</feature>
<dbReference type="Pfam" id="PF17159">
    <property type="entry name" value="MASE3"/>
    <property type="match status" value="1"/>
</dbReference>